<accession>A0AAW1KUE6</accession>
<name>A0AAW1KUE6_SAPOF</name>
<evidence type="ECO:0000256" key="1">
    <source>
        <dbReference type="SAM" id="SignalP"/>
    </source>
</evidence>
<dbReference type="EMBL" id="JBDFQZ010000005">
    <property type="protein sequence ID" value="KAK9724897.1"/>
    <property type="molecule type" value="Genomic_DNA"/>
</dbReference>
<evidence type="ECO:0000313" key="2">
    <source>
        <dbReference type="EMBL" id="KAK9724897.1"/>
    </source>
</evidence>
<proteinExistence type="predicted"/>
<keyword evidence="3" id="KW-1185">Reference proteome</keyword>
<dbReference type="Proteomes" id="UP001443914">
    <property type="component" value="Unassembled WGS sequence"/>
</dbReference>
<keyword evidence="1" id="KW-0732">Signal</keyword>
<evidence type="ECO:0000313" key="3">
    <source>
        <dbReference type="Proteomes" id="UP001443914"/>
    </source>
</evidence>
<comment type="caution">
    <text evidence="2">The sequence shown here is derived from an EMBL/GenBank/DDBJ whole genome shotgun (WGS) entry which is preliminary data.</text>
</comment>
<reference evidence="2" key="1">
    <citation type="submission" date="2024-03" db="EMBL/GenBank/DDBJ databases">
        <title>WGS assembly of Saponaria officinalis var. Norfolk2.</title>
        <authorList>
            <person name="Jenkins J."/>
            <person name="Shu S."/>
            <person name="Grimwood J."/>
            <person name="Barry K."/>
            <person name="Goodstein D."/>
            <person name="Schmutz J."/>
            <person name="Leebens-Mack J."/>
            <person name="Osbourn A."/>
        </authorList>
    </citation>
    <scope>NUCLEOTIDE SEQUENCE [LARGE SCALE GENOMIC DNA]</scope>
    <source>
        <strain evidence="2">JIC</strain>
    </source>
</reference>
<dbReference type="AlphaFoldDB" id="A0AAW1KUE6"/>
<feature type="signal peptide" evidence="1">
    <location>
        <begin position="1"/>
        <end position="19"/>
    </location>
</feature>
<feature type="chain" id="PRO_5043396528" evidence="1">
    <location>
        <begin position="20"/>
        <end position="48"/>
    </location>
</feature>
<protein>
    <submittedName>
        <fullName evidence="2">Uncharacterized protein</fullName>
    </submittedName>
</protein>
<gene>
    <name evidence="2" type="ORF">RND81_05G106800</name>
</gene>
<sequence length="48" mass="5765">MIRILSITFLSHFFSSFLSHDTYDNFKSKMLYEYIANMTGFSRIPHQK</sequence>
<organism evidence="2 3">
    <name type="scientific">Saponaria officinalis</name>
    <name type="common">Common soapwort</name>
    <name type="synonym">Lychnis saponaria</name>
    <dbReference type="NCBI Taxonomy" id="3572"/>
    <lineage>
        <taxon>Eukaryota</taxon>
        <taxon>Viridiplantae</taxon>
        <taxon>Streptophyta</taxon>
        <taxon>Embryophyta</taxon>
        <taxon>Tracheophyta</taxon>
        <taxon>Spermatophyta</taxon>
        <taxon>Magnoliopsida</taxon>
        <taxon>eudicotyledons</taxon>
        <taxon>Gunneridae</taxon>
        <taxon>Pentapetalae</taxon>
        <taxon>Caryophyllales</taxon>
        <taxon>Caryophyllaceae</taxon>
        <taxon>Caryophylleae</taxon>
        <taxon>Saponaria</taxon>
    </lineage>
</organism>